<proteinExistence type="predicted"/>
<reference evidence="1 2" key="1">
    <citation type="submission" date="2021-04" db="EMBL/GenBank/DDBJ databases">
        <authorList>
            <person name="Bliznina A."/>
        </authorList>
    </citation>
    <scope>NUCLEOTIDE SEQUENCE [LARGE SCALE GENOMIC DNA]</scope>
</reference>
<accession>A0ABN7T8A5</accession>
<evidence type="ECO:0000313" key="2">
    <source>
        <dbReference type="Proteomes" id="UP001158576"/>
    </source>
</evidence>
<keyword evidence="2" id="KW-1185">Reference proteome</keyword>
<protein>
    <submittedName>
        <fullName evidence="1">Oidioi.mRNA.OKI2018_I69.chr2.g7958.t1.cds</fullName>
    </submittedName>
</protein>
<gene>
    <name evidence="1" type="ORF">OKIOD_LOCUS16723</name>
</gene>
<evidence type="ECO:0000313" key="1">
    <source>
        <dbReference type="EMBL" id="CAG5113868.1"/>
    </source>
</evidence>
<dbReference type="Proteomes" id="UP001158576">
    <property type="component" value="Chromosome 2"/>
</dbReference>
<organism evidence="1 2">
    <name type="scientific">Oikopleura dioica</name>
    <name type="common">Tunicate</name>
    <dbReference type="NCBI Taxonomy" id="34765"/>
    <lineage>
        <taxon>Eukaryota</taxon>
        <taxon>Metazoa</taxon>
        <taxon>Chordata</taxon>
        <taxon>Tunicata</taxon>
        <taxon>Appendicularia</taxon>
        <taxon>Copelata</taxon>
        <taxon>Oikopleuridae</taxon>
        <taxon>Oikopleura</taxon>
    </lineage>
</organism>
<dbReference type="EMBL" id="OU015567">
    <property type="protein sequence ID" value="CAG5113868.1"/>
    <property type="molecule type" value="Genomic_DNA"/>
</dbReference>
<sequence>MEHLEKPKLKRHDDFELMKLAMDIYTNHYKFDDIVDECRQVQENIRKDPKQRNIITQRCWDLLQVLECDSCTNPICILSNLVLADLGEHYTLDDLKSEKANDMHLLYYARLCTPHVYFEDGRKFH</sequence>
<name>A0ABN7T8A5_OIKDI</name>